<evidence type="ECO:0000259" key="1">
    <source>
        <dbReference type="PROSITE" id="PS50215"/>
    </source>
</evidence>
<organism evidence="2 3">
    <name type="scientific">Neolewinella aurantiaca</name>
    <dbReference type="NCBI Taxonomy" id="2602767"/>
    <lineage>
        <taxon>Bacteria</taxon>
        <taxon>Pseudomonadati</taxon>
        <taxon>Bacteroidota</taxon>
        <taxon>Saprospiria</taxon>
        <taxon>Saprospirales</taxon>
        <taxon>Lewinellaceae</taxon>
        <taxon>Neolewinella</taxon>
    </lineage>
</organism>
<dbReference type="InterPro" id="IPR001590">
    <property type="entry name" value="Peptidase_M12B"/>
</dbReference>
<dbReference type="Pfam" id="PF18962">
    <property type="entry name" value="Por_Secre_tail"/>
    <property type="match status" value="1"/>
</dbReference>
<accession>A0A5C7FE52</accession>
<feature type="domain" description="Peptidase M12B" evidence="1">
    <location>
        <begin position="203"/>
        <end position="364"/>
    </location>
</feature>
<dbReference type="Gene3D" id="3.40.390.10">
    <property type="entry name" value="Collagenase (Catalytic Domain)"/>
    <property type="match status" value="1"/>
</dbReference>
<dbReference type="EMBL" id="VOXD01000017">
    <property type="protein sequence ID" value="TXF88997.1"/>
    <property type="molecule type" value="Genomic_DNA"/>
</dbReference>
<dbReference type="Pfam" id="PF13583">
    <property type="entry name" value="Reprolysin_4"/>
    <property type="match status" value="1"/>
</dbReference>
<dbReference type="OrthoDB" id="9792152at2"/>
<gene>
    <name evidence="2" type="ORF">FUA23_11960</name>
</gene>
<dbReference type="NCBIfam" id="TIGR04183">
    <property type="entry name" value="Por_Secre_tail"/>
    <property type="match status" value="1"/>
</dbReference>
<dbReference type="Gene3D" id="2.60.40.10">
    <property type="entry name" value="Immunoglobulins"/>
    <property type="match status" value="1"/>
</dbReference>
<proteinExistence type="predicted"/>
<dbReference type="RefSeq" id="WP_147930983.1">
    <property type="nucleotide sequence ID" value="NZ_VOXD01000017.1"/>
</dbReference>
<comment type="caution">
    <text evidence="2">The sequence shown here is derived from an EMBL/GenBank/DDBJ whole genome shotgun (WGS) entry which is preliminary data.</text>
</comment>
<dbReference type="InterPro" id="IPR026444">
    <property type="entry name" value="Secre_tail"/>
</dbReference>
<dbReference type="Proteomes" id="UP000321907">
    <property type="component" value="Unassembled WGS sequence"/>
</dbReference>
<protein>
    <submittedName>
        <fullName evidence="2">T9SS type A sorting domain-containing protein</fullName>
    </submittedName>
</protein>
<keyword evidence="3" id="KW-1185">Reference proteome</keyword>
<dbReference type="GO" id="GO:0006508">
    <property type="term" value="P:proteolysis"/>
    <property type="evidence" value="ECO:0007669"/>
    <property type="project" value="InterPro"/>
</dbReference>
<dbReference type="AlphaFoldDB" id="A0A5C7FE52"/>
<dbReference type="GO" id="GO:0004222">
    <property type="term" value="F:metalloendopeptidase activity"/>
    <property type="evidence" value="ECO:0007669"/>
    <property type="project" value="InterPro"/>
</dbReference>
<dbReference type="PROSITE" id="PS50215">
    <property type="entry name" value="ADAM_MEPRO"/>
    <property type="match status" value="1"/>
</dbReference>
<evidence type="ECO:0000313" key="3">
    <source>
        <dbReference type="Proteomes" id="UP000321907"/>
    </source>
</evidence>
<dbReference type="InterPro" id="IPR024079">
    <property type="entry name" value="MetalloPept_cat_dom_sf"/>
</dbReference>
<sequence length="1051" mass="112046">MKNLFLLLFLLFYGVGVNAQIDLFSTSSLKNDDFSENERRAAPTQAAFFELSDPAELATVLQKAPADETFSAGEELLLTLPNPDGVKSTFRITRYQLITDELQAVFPSFVTAYGWDVEAPHRKVFLEWTDLGFGASVTGGREGRWYIAPTFWKRTDHYQSYYTRNYPAPEELHSCGFTPNEELRAEIEAFVPSGKMVGDCQLREYDLALACTGEYFAAVGGTRASVVSEMMTAINRVNEVFRADLAITLKIINLPVAGGGIQLIYNDPATDPYTNNNGVTMLGENQTNVDNVIGSANYDIGHVFSTGGGGVASLGSPCNSFVKARGVTGLTNPTGDPFYIDFVAHEIGHQFGGNHTFNSTESNCATRYEDTAYEPGGGTTIQAYAGICGSMANIQLNSDPYYHAISIQEISAYMELAGGASCASVLSTTNTAPSVAAGADYTIPTNTPFVLTAVNGADGDGDALTYCWEQFDLGPVVAGEPTGNEVTGPLFRSLPPDPAPERYFPRLASVVSGTSDWESLPLAARSMKFVVTIRDFGGAGYGCTVQDETDITVVNTGSQYAVTTPDGGEIWSPGATETVTWNVAGTDDNGINCANVDLVLSTDGGTSFTQVLATVPNNGSAAITVPAMLTESARIMIRCSDNIFYDISDSDFSIRSTEFLLSGASDQASVCSGVNEVVFTVDVTSSQAYTGSVDLSIATGLPAGATVAFSTDPVVFNAGNINTTETVTVTIGNLSGAAAGDYTIAVQGDDGSDTKSTPLSLNIGDGPLTLQSPNDNSMQVEGESVDFVFLTIDGLNRYIISYEIYRGNVLQSGGGTGTVYSANPGDGAVVTLSEMLGNMVGDEVRWFVTASDDNNVNPDVVSCTRTYTLVDVLPVNWLDFTARAAGKTAMLNWSVEQDALNTGFAIERNLPGTSNWEQKGYVHRSGPDGIAAYLYTDETVISGNTYHYRLRQEDADGAISYSGIRTVTFEGTEEIILVPNPASNFVLLNAGIEANADLRYTIYSPAGRKVSEGTVNSGQARLDISQLPSAVYQVVVTGEAGYLKVARLIKR</sequence>
<evidence type="ECO:0000313" key="2">
    <source>
        <dbReference type="EMBL" id="TXF88997.1"/>
    </source>
</evidence>
<dbReference type="SUPFAM" id="SSF55486">
    <property type="entry name" value="Metalloproteases ('zincins'), catalytic domain"/>
    <property type="match status" value="1"/>
</dbReference>
<reference evidence="2 3" key="1">
    <citation type="submission" date="2019-08" db="EMBL/GenBank/DDBJ databases">
        <title>Lewinella sp. strain SSH13 Genome sequencing and assembly.</title>
        <authorList>
            <person name="Kim I."/>
        </authorList>
    </citation>
    <scope>NUCLEOTIDE SEQUENCE [LARGE SCALE GENOMIC DNA]</scope>
    <source>
        <strain evidence="2 3">SSH13</strain>
    </source>
</reference>
<dbReference type="InterPro" id="IPR013783">
    <property type="entry name" value="Ig-like_fold"/>
</dbReference>
<name>A0A5C7FE52_9BACT</name>